<dbReference type="EMBL" id="CM010717">
    <property type="protein sequence ID" value="RZC56694.1"/>
    <property type="molecule type" value="Genomic_DNA"/>
</dbReference>
<dbReference type="OMA" id="WKFNVDR"/>
<evidence type="ECO:0000256" key="1">
    <source>
        <dbReference type="ARBA" id="ARBA00022723"/>
    </source>
</evidence>
<evidence type="ECO:0000313" key="5">
    <source>
        <dbReference type="Proteomes" id="UP000316621"/>
    </source>
</evidence>
<dbReference type="InterPro" id="IPR003245">
    <property type="entry name" value="Phytocyanin_dom"/>
</dbReference>
<keyword evidence="1" id="KW-0479">Metal-binding</keyword>
<feature type="domain" description="Phytocyanin" evidence="3">
    <location>
        <begin position="33"/>
        <end position="132"/>
    </location>
</feature>
<dbReference type="CDD" id="cd04216">
    <property type="entry name" value="Phytocyanin"/>
    <property type="match status" value="1"/>
</dbReference>
<dbReference type="Gene3D" id="2.60.40.420">
    <property type="entry name" value="Cupredoxins - blue copper proteins"/>
    <property type="match status" value="1"/>
</dbReference>
<dbReference type="InterPro" id="IPR039391">
    <property type="entry name" value="Phytocyanin-like"/>
</dbReference>
<dbReference type="Pfam" id="PF02298">
    <property type="entry name" value="Cu_bind_like"/>
    <property type="match status" value="1"/>
</dbReference>
<dbReference type="GO" id="GO:0005886">
    <property type="term" value="C:plasma membrane"/>
    <property type="evidence" value="ECO:0007669"/>
    <property type="project" value="TreeGrafter"/>
</dbReference>
<evidence type="ECO:0000259" key="3">
    <source>
        <dbReference type="PROSITE" id="PS51485"/>
    </source>
</evidence>
<evidence type="ECO:0000313" key="4">
    <source>
        <dbReference type="EMBL" id="RZC56694.1"/>
    </source>
</evidence>
<dbReference type="GO" id="GO:0009055">
    <property type="term" value="F:electron transfer activity"/>
    <property type="evidence" value="ECO:0007669"/>
    <property type="project" value="InterPro"/>
</dbReference>
<keyword evidence="2" id="KW-0186">Copper</keyword>
<protein>
    <recommendedName>
        <fullName evidence="3">Phytocyanin domain-containing protein</fullName>
    </recommendedName>
</protein>
<evidence type="ECO:0000256" key="2">
    <source>
        <dbReference type="ARBA" id="ARBA00023008"/>
    </source>
</evidence>
<keyword evidence="5" id="KW-1185">Reference proteome</keyword>
<accession>A0A4Y7J6C9</accession>
<reference evidence="4 5" key="1">
    <citation type="journal article" date="2018" name="Science">
        <title>The opium poppy genome and morphinan production.</title>
        <authorList>
            <person name="Guo L."/>
            <person name="Winzer T."/>
            <person name="Yang X."/>
            <person name="Li Y."/>
            <person name="Ning Z."/>
            <person name="He Z."/>
            <person name="Teodor R."/>
            <person name="Lu Y."/>
            <person name="Bowser T.A."/>
            <person name="Graham I.A."/>
            <person name="Ye K."/>
        </authorList>
    </citation>
    <scope>NUCLEOTIDE SEQUENCE [LARGE SCALE GENOMIC DNA]</scope>
    <source>
        <strain evidence="5">cv. HN1</strain>
        <tissue evidence="4">Leaves</tissue>
    </source>
</reference>
<dbReference type="PROSITE" id="PS00196">
    <property type="entry name" value="COPPER_BLUE"/>
    <property type="match status" value="1"/>
</dbReference>
<dbReference type="GO" id="GO:0046872">
    <property type="term" value="F:metal ion binding"/>
    <property type="evidence" value="ECO:0007669"/>
    <property type="project" value="UniProtKB-KW"/>
</dbReference>
<proteinExistence type="predicted"/>
<dbReference type="Proteomes" id="UP000316621">
    <property type="component" value="Chromosome 3"/>
</dbReference>
<gene>
    <name evidence="4" type="ORF">C5167_015544</name>
</gene>
<dbReference type="PROSITE" id="PS51485">
    <property type="entry name" value="PHYTOCYANIN"/>
    <property type="match status" value="1"/>
</dbReference>
<dbReference type="OrthoDB" id="2011645at2759"/>
<dbReference type="InterPro" id="IPR028871">
    <property type="entry name" value="BlueCu_1_BS"/>
</dbReference>
<sequence>MGALRTPLVSKFVIIILILVGLSSVSISNAAKSFYIVGDLGPWGFLEHYDSWAFKRSFVAGDVVVFKYPATVHNTVRVSIAGYNSCEATKTESMNASWTGNDMYSLRKGYNYFICGIPGHCNAGMRIKIFAK</sequence>
<dbReference type="SUPFAM" id="SSF49503">
    <property type="entry name" value="Cupredoxins"/>
    <property type="match status" value="1"/>
</dbReference>
<name>A0A4Y7J6C9_PAPSO</name>
<dbReference type="AlphaFoldDB" id="A0A4Y7J6C9"/>
<dbReference type="PANTHER" id="PTHR33021">
    <property type="entry name" value="BLUE COPPER PROTEIN"/>
    <property type="match status" value="1"/>
</dbReference>
<dbReference type="Gramene" id="RZC56694">
    <property type="protein sequence ID" value="RZC56694"/>
    <property type="gene ID" value="C5167_015544"/>
</dbReference>
<organism evidence="4 5">
    <name type="scientific">Papaver somniferum</name>
    <name type="common">Opium poppy</name>
    <dbReference type="NCBI Taxonomy" id="3469"/>
    <lineage>
        <taxon>Eukaryota</taxon>
        <taxon>Viridiplantae</taxon>
        <taxon>Streptophyta</taxon>
        <taxon>Embryophyta</taxon>
        <taxon>Tracheophyta</taxon>
        <taxon>Spermatophyta</taxon>
        <taxon>Magnoliopsida</taxon>
        <taxon>Ranunculales</taxon>
        <taxon>Papaveraceae</taxon>
        <taxon>Papaveroideae</taxon>
        <taxon>Papaver</taxon>
    </lineage>
</organism>
<dbReference type="PANTHER" id="PTHR33021:SF193">
    <property type="entry name" value="OS06G0218600 PROTEIN"/>
    <property type="match status" value="1"/>
</dbReference>
<dbReference type="InterPro" id="IPR008972">
    <property type="entry name" value="Cupredoxin"/>
</dbReference>